<dbReference type="SUPFAM" id="SSF48366">
    <property type="entry name" value="Ras GEF"/>
    <property type="match status" value="1"/>
</dbReference>
<dbReference type="InterPro" id="IPR023578">
    <property type="entry name" value="Ras_GEF_dom_sf"/>
</dbReference>
<protein>
    <submittedName>
        <fullName evidence="1">Uncharacterized protein</fullName>
    </submittedName>
</protein>
<reference evidence="1" key="1">
    <citation type="submission" date="2017-05" db="UniProtKB">
        <authorList>
            <consortium name="EnsemblMetazoa"/>
        </authorList>
    </citation>
    <scope>IDENTIFICATION</scope>
</reference>
<proteinExistence type="predicted"/>
<organism evidence="1">
    <name type="scientific">Amphimedon queenslandica</name>
    <name type="common">Sponge</name>
    <dbReference type="NCBI Taxonomy" id="400682"/>
    <lineage>
        <taxon>Eukaryota</taxon>
        <taxon>Metazoa</taxon>
        <taxon>Porifera</taxon>
        <taxon>Demospongiae</taxon>
        <taxon>Heteroscleromorpha</taxon>
        <taxon>Haplosclerida</taxon>
        <taxon>Niphatidae</taxon>
        <taxon>Amphimedon</taxon>
    </lineage>
</organism>
<accession>A0A1X7TLJ2</accession>
<dbReference type="EnsemblMetazoa" id="Aqu2.1.15762_001">
    <property type="protein sequence ID" value="Aqu2.1.15762_001"/>
    <property type="gene ID" value="Aqu2.1.15762"/>
</dbReference>
<sequence length="128" mass="14584">MKTDQLHPRGTLGMERYKVQLIAKALMEIKDNQNFPYNLKACDLCEIPNIKGLMTIHDFEHFLYKQSKRIEPGNGTPHKKPNNKVMMSYLCNAIPILNTSTVVGATEKIYDPDHVFSLEKMFGNGRAS</sequence>
<dbReference type="AlphaFoldDB" id="A0A1X7TLJ2"/>
<dbReference type="InParanoid" id="A0A1X7TLJ2"/>
<name>A0A1X7TLJ2_AMPQE</name>
<evidence type="ECO:0000313" key="1">
    <source>
        <dbReference type="EnsemblMetazoa" id="Aqu2.1.15762_001"/>
    </source>
</evidence>